<feature type="transmembrane region" description="Helical" evidence="10">
    <location>
        <begin position="287"/>
        <end position="308"/>
    </location>
</feature>
<keyword evidence="3 10" id="KW-0812">Transmembrane</keyword>
<feature type="transmembrane region" description="Helical" evidence="10">
    <location>
        <begin position="174"/>
        <end position="191"/>
    </location>
</feature>
<keyword evidence="6 10" id="KW-0472">Membrane</keyword>
<feature type="transmembrane region" description="Helical" evidence="10">
    <location>
        <begin position="314"/>
        <end position="337"/>
    </location>
</feature>
<feature type="domain" description="Lipase maturation factor 1/2 N-terminal" evidence="11">
    <location>
        <begin position="200"/>
        <end position="344"/>
    </location>
</feature>
<evidence type="ECO:0000256" key="10">
    <source>
        <dbReference type="SAM" id="Phobius"/>
    </source>
</evidence>
<comment type="caution">
    <text evidence="13">The sequence shown here is derived from an EMBL/GenBank/DDBJ whole genome shotgun (WGS) entry which is preliminary data.</text>
</comment>
<evidence type="ECO:0000256" key="2">
    <source>
        <dbReference type="ARBA" id="ARBA00005512"/>
    </source>
</evidence>
<reference evidence="13 14" key="1">
    <citation type="submission" date="2020-04" db="EMBL/GenBank/DDBJ databases">
        <title>Perkinsus olseni comparative genomics.</title>
        <authorList>
            <person name="Bogema D.R."/>
        </authorList>
    </citation>
    <scope>NUCLEOTIDE SEQUENCE [LARGE SCALE GENOMIC DNA]</scope>
    <source>
        <strain evidence="13">ATCC PRA-31</strain>
    </source>
</reference>
<proteinExistence type="inferred from homology"/>
<feature type="domain" description="Lipase maturation factor 1/2 C-terminal" evidence="12">
    <location>
        <begin position="407"/>
        <end position="526"/>
    </location>
</feature>
<dbReference type="InterPro" id="IPR009613">
    <property type="entry name" value="LMF"/>
</dbReference>
<gene>
    <name evidence="13" type="ORF">FOL46_004983</name>
</gene>
<comment type="subcellular location">
    <subcellularLocation>
        <location evidence="1">Endoplasmic reticulum membrane</location>
        <topology evidence="1">Multi-pass membrane protein</topology>
    </subcellularLocation>
</comment>
<dbReference type="EMBL" id="JABANN010000030">
    <property type="protein sequence ID" value="KAF4674422.1"/>
    <property type="molecule type" value="Genomic_DNA"/>
</dbReference>
<evidence type="ECO:0000259" key="12">
    <source>
        <dbReference type="Pfam" id="PF25179"/>
    </source>
</evidence>
<dbReference type="GO" id="GO:0051604">
    <property type="term" value="P:protein maturation"/>
    <property type="evidence" value="ECO:0007669"/>
    <property type="project" value="InterPro"/>
</dbReference>
<evidence type="ECO:0000256" key="6">
    <source>
        <dbReference type="ARBA" id="ARBA00023136"/>
    </source>
</evidence>
<evidence type="ECO:0000313" key="13">
    <source>
        <dbReference type="EMBL" id="KAF4674422.1"/>
    </source>
</evidence>
<name>A0A7J6MS69_PEROL</name>
<evidence type="ECO:0000256" key="1">
    <source>
        <dbReference type="ARBA" id="ARBA00004477"/>
    </source>
</evidence>
<evidence type="ECO:0000259" key="11">
    <source>
        <dbReference type="Pfam" id="PF06762"/>
    </source>
</evidence>
<dbReference type="Proteomes" id="UP000572268">
    <property type="component" value="Unassembled WGS sequence"/>
</dbReference>
<dbReference type="AlphaFoldDB" id="A0A7J6MS69"/>
<feature type="region of interest" description="Disordered" evidence="9">
    <location>
        <begin position="547"/>
        <end position="578"/>
    </location>
</feature>
<protein>
    <recommendedName>
        <fullName evidence="8">Lipase maturation factor 2</fullName>
    </recommendedName>
</protein>
<feature type="transmembrane region" description="Helical" evidence="10">
    <location>
        <begin position="358"/>
        <end position="380"/>
    </location>
</feature>
<sequence length="578" mass="65148">MSVAGGPHWLLQGLQQRLSPAVGRSTLGAACVTAILLLTTCTMLYESVYRMGVYEAYVVAERTRVSIHVMCILAFLSLRWQLPGLCGTSGIIPAGNRIQEMRNLLSRGLELPRVSETMIRAEIITHAWMRGEKWPPALERKRDHVRLVDIFTTRLVMLCDIGLCSALAGIFLPFPLSSLSLAICWFAYWVLKRSCGTFLNLQWDQLLLECSALGCALSVPPLRLGAMWSLRMLLFKLVLSSGLCKVLSGCPKWSSLTAMDYHFWTQPLPTIIGYHLNRRLTPRLSRLMVWFTLFVQVFPVPWLLLLPYPLGAVGVWWIVLLMILIAFTGNYGFFNYLTCALALTVPLGGTRRDDPYRLSDIIAICYGLVVGLGVTQPLLYTLDPLHPACHWASSVGHYLRPMAVGSGYGLFARMTTFRMELNFEAEVSPGGPWREIVFKHKPVDPTNPPYFLPIGHMPRLDWRLWFVPLGLMRGAPMPTWVDTFIERMLRHEPCVVDGLLPRQSFDWVAVSRIRVVLWNYTFGNDGWARERLDTLYVASLGPRMGLVCRSPNSPEQPPTPSDSMSSSEEPLIVPLHES</sequence>
<dbReference type="InterPro" id="IPR057433">
    <property type="entry name" value="LMF1/2_C"/>
</dbReference>
<dbReference type="GO" id="GO:0005789">
    <property type="term" value="C:endoplasmic reticulum membrane"/>
    <property type="evidence" value="ECO:0007669"/>
    <property type="project" value="UniProtKB-SubCell"/>
</dbReference>
<comment type="similarity">
    <text evidence="2">Belongs to the lipase maturation factor family.</text>
</comment>
<evidence type="ECO:0000256" key="3">
    <source>
        <dbReference type="ARBA" id="ARBA00022692"/>
    </source>
</evidence>
<feature type="transmembrane region" description="Helical" evidence="10">
    <location>
        <begin position="65"/>
        <end position="82"/>
    </location>
</feature>
<keyword evidence="7" id="KW-0325">Glycoprotein</keyword>
<dbReference type="Pfam" id="PF06762">
    <property type="entry name" value="LMF1"/>
    <property type="match status" value="1"/>
</dbReference>
<organism evidence="13 14">
    <name type="scientific">Perkinsus olseni</name>
    <name type="common">Perkinsus atlanticus</name>
    <dbReference type="NCBI Taxonomy" id="32597"/>
    <lineage>
        <taxon>Eukaryota</taxon>
        <taxon>Sar</taxon>
        <taxon>Alveolata</taxon>
        <taxon>Perkinsozoa</taxon>
        <taxon>Perkinsea</taxon>
        <taxon>Perkinsida</taxon>
        <taxon>Perkinsidae</taxon>
        <taxon>Perkinsus</taxon>
    </lineage>
</organism>
<evidence type="ECO:0000256" key="7">
    <source>
        <dbReference type="ARBA" id="ARBA00023180"/>
    </source>
</evidence>
<evidence type="ECO:0000256" key="4">
    <source>
        <dbReference type="ARBA" id="ARBA00022824"/>
    </source>
</evidence>
<accession>A0A7J6MS69</accession>
<evidence type="ECO:0000313" key="14">
    <source>
        <dbReference type="Proteomes" id="UP000572268"/>
    </source>
</evidence>
<dbReference type="PANTHER" id="PTHR14463:SF5">
    <property type="entry name" value="LIPASE MATURATION FACTOR 2"/>
    <property type="match status" value="1"/>
</dbReference>
<dbReference type="Pfam" id="PF25179">
    <property type="entry name" value="LMF1_C"/>
    <property type="match status" value="1"/>
</dbReference>
<evidence type="ECO:0000256" key="5">
    <source>
        <dbReference type="ARBA" id="ARBA00022989"/>
    </source>
</evidence>
<keyword evidence="4" id="KW-0256">Endoplasmic reticulum</keyword>
<dbReference type="InterPro" id="IPR057434">
    <property type="entry name" value="LMF1/2_N"/>
</dbReference>
<keyword evidence="5 10" id="KW-1133">Transmembrane helix</keyword>
<feature type="transmembrane region" description="Helical" evidence="10">
    <location>
        <begin position="21"/>
        <end position="45"/>
    </location>
</feature>
<evidence type="ECO:0000256" key="8">
    <source>
        <dbReference type="ARBA" id="ARBA00040643"/>
    </source>
</evidence>
<evidence type="ECO:0000256" key="9">
    <source>
        <dbReference type="SAM" id="MobiDB-lite"/>
    </source>
</evidence>
<dbReference type="PANTHER" id="PTHR14463">
    <property type="entry name" value="LIPASE MATURATION FACTOR"/>
    <property type="match status" value="1"/>
</dbReference>